<dbReference type="GO" id="GO:0016985">
    <property type="term" value="F:mannan endo-1,4-beta-mannosidase activity"/>
    <property type="evidence" value="ECO:0007669"/>
    <property type="project" value="InterPro"/>
</dbReference>
<organism evidence="7">
    <name type="scientific">Micromonospora sp. CCTCC AA 2012012</name>
    <dbReference type="NCBI Taxonomy" id="3111921"/>
    <lineage>
        <taxon>Bacteria</taxon>
        <taxon>Bacillati</taxon>
        <taxon>Actinomycetota</taxon>
        <taxon>Actinomycetes</taxon>
        <taxon>Micromonosporales</taxon>
        <taxon>Micromonosporaceae</taxon>
        <taxon>Micromonospora</taxon>
    </lineage>
</organism>
<dbReference type="Gene3D" id="3.20.20.80">
    <property type="entry name" value="Glycosidases"/>
    <property type="match status" value="1"/>
</dbReference>
<dbReference type="InterPro" id="IPR017853">
    <property type="entry name" value="GH"/>
</dbReference>
<protein>
    <submittedName>
        <fullName evidence="7">Glycosyl hydrolase</fullName>
    </submittedName>
</protein>
<keyword evidence="2 4" id="KW-0378">Hydrolase</keyword>
<accession>A0AAU7MCL3</accession>
<dbReference type="EMBL" id="CP159342">
    <property type="protein sequence ID" value="XCH75863.1"/>
    <property type="molecule type" value="Genomic_DNA"/>
</dbReference>
<feature type="active site" description="Nucleophile" evidence="4">
    <location>
        <position position="299"/>
    </location>
</feature>
<dbReference type="PROSITE" id="PS51764">
    <property type="entry name" value="GH26"/>
    <property type="match status" value="1"/>
</dbReference>
<dbReference type="InterPro" id="IPR022790">
    <property type="entry name" value="GH26_dom"/>
</dbReference>
<evidence type="ECO:0000313" key="8">
    <source>
        <dbReference type="EMBL" id="XCH75863.1"/>
    </source>
</evidence>
<feature type="active site" description="Proton donor" evidence="4">
    <location>
        <position position="190"/>
    </location>
</feature>
<reference evidence="8" key="2">
    <citation type="submission" date="2024-06" db="EMBL/GenBank/DDBJ databases">
        <title>Micromonospora mangrovi CCTCC AA 2012012 genome sequences.</title>
        <authorList>
            <person name="Gao J."/>
        </authorList>
    </citation>
    <scope>NUCLEOTIDE SEQUENCE</scope>
    <source>
        <strain evidence="8">CCTCC AA 2012012</strain>
    </source>
</reference>
<dbReference type="InterPro" id="IPR000805">
    <property type="entry name" value="Glyco_hydro_26"/>
</dbReference>
<evidence type="ECO:0000259" key="6">
    <source>
        <dbReference type="PROSITE" id="PS51764"/>
    </source>
</evidence>
<comment type="similarity">
    <text evidence="1 4">Belongs to the glycosyl hydrolase 26 family.</text>
</comment>
<feature type="domain" description="GH26" evidence="6">
    <location>
        <begin position="48"/>
        <end position="365"/>
    </location>
</feature>
<dbReference type="Pfam" id="PF02156">
    <property type="entry name" value="Glyco_hydro_26"/>
    <property type="match status" value="1"/>
</dbReference>
<evidence type="ECO:0000256" key="5">
    <source>
        <dbReference type="SAM" id="MobiDB-lite"/>
    </source>
</evidence>
<name>A0AAU7MCL3_9ACTN</name>
<dbReference type="RefSeq" id="WP_350935706.1">
    <property type="nucleotide sequence ID" value="NZ_CP157762.1"/>
</dbReference>
<evidence type="ECO:0000256" key="3">
    <source>
        <dbReference type="ARBA" id="ARBA00023295"/>
    </source>
</evidence>
<dbReference type="GO" id="GO:0006080">
    <property type="term" value="P:substituted mannan metabolic process"/>
    <property type="evidence" value="ECO:0007669"/>
    <property type="project" value="InterPro"/>
</dbReference>
<dbReference type="SUPFAM" id="SSF51445">
    <property type="entry name" value="(Trans)glycosidases"/>
    <property type="match status" value="1"/>
</dbReference>
<evidence type="ECO:0000256" key="2">
    <source>
        <dbReference type="ARBA" id="ARBA00022801"/>
    </source>
</evidence>
<dbReference type="PRINTS" id="PR00739">
    <property type="entry name" value="GLHYDRLASE26"/>
</dbReference>
<sequence length="377" mass="42910">MARLTVPRVSLALIGALLLTYAFAIAPRTTSWGRGPTPTDRAVTAAPSPTPTPRRELFPPAGKAFVGVMTEQGPYDFAAVDSFTAAARHQPQVMLFSSGWASDTFDRALFDRIRDRGMLPMLGWEPWDYQLDQTARKKKMAARTIDRLRADQPRYQLADIARGDFDDYLLSWAEGIRSLGYPVAIRFAHEMNGDWYPWCEMVNGNQPGDYVRAWRHVHNLFRDVGADNVIWVWSPNARWSGSKQKLADLYPGDDYVDWAGVSGYYGTGVFSAYRSFDDIFDETLKEIRTFTHKPLVITETGASDGKGRKAEWIRETFRALPRHRDIIGLIWFEVDKELDWRIVSSPTVADSFARGVADPRYQFPWSPQMVPRTELDD</sequence>
<proteinExistence type="inferred from homology"/>
<dbReference type="AlphaFoldDB" id="A0AAU7MCL3"/>
<dbReference type="PANTHER" id="PTHR40079">
    <property type="entry name" value="MANNAN ENDO-1,4-BETA-MANNOSIDASE E-RELATED"/>
    <property type="match status" value="1"/>
</dbReference>
<dbReference type="EMBL" id="CP157762">
    <property type="protein sequence ID" value="XBP95160.1"/>
    <property type="molecule type" value="Genomic_DNA"/>
</dbReference>
<gene>
    <name evidence="8" type="ORF">ABUL08_07195</name>
    <name evidence="7" type="ORF">VK199_07150</name>
</gene>
<evidence type="ECO:0000256" key="4">
    <source>
        <dbReference type="PROSITE-ProRule" id="PRU01100"/>
    </source>
</evidence>
<feature type="region of interest" description="Disordered" evidence="5">
    <location>
        <begin position="34"/>
        <end position="57"/>
    </location>
</feature>
<dbReference type="PANTHER" id="PTHR40079:SF4">
    <property type="entry name" value="GH26 DOMAIN-CONTAINING PROTEIN-RELATED"/>
    <property type="match status" value="1"/>
</dbReference>
<reference evidence="7" key="1">
    <citation type="submission" date="2024-01" db="EMBL/GenBank/DDBJ databases">
        <title>The genome sequence of Micromonospora mangrovi CCTCC AA 2012012.</title>
        <authorList>
            <person name="Gao J."/>
        </authorList>
    </citation>
    <scope>NUCLEOTIDE SEQUENCE</scope>
    <source>
        <strain evidence="7">CCTCC AA 2012012</strain>
    </source>
</reference>
<evidence type="ECO:0000256" key="1">
    <source>
        <dbReference type="ARBA" id="ARBA00007754"/>
    </source>
</evidence>
<evidence type="ECO:0000313" key="7">
    <source>
        <dbReference type="EMBL" id="XBP95160.1"/>
    </source>
</evidence>
<keyword evidence="3 4" id="KW-0326">Glycosidase</keyword>